<dbReference type="OrthoDB" id="5576763at2759"/>
<evidence type="ECO:0000313" key="2">
    <source>
        <dbReference type="Proteomes" id="UP000039046"/>
    </source>
</evidence>
<proteinExistence type="predicted"/>
<reference evidence="1 2" key="1">
    <citation type="journal article" date="2015" name="Genome Announc.">
        <title>Draft Genome Sequence and Gene Annotation of the Entomopathogenic Fungus Verticillium hemipterigenum.</title>
        <authorList>
            <person name="Horn F."/>
            <person name="Habel A."/>
            <person name="Scharf D.H."/>
            <person name="Dworschak J."/>
            <person name="Brakhage A.A."/>
            <person name="Guthke R."/>
            <person name="Hertweck C."/>
            <person name="Linde J."/>
        </authorList>
    </citation>
    <scope>NUCLEOTIDE SEQUENCE [LARGE SCALE GENOMIC DNA]</scope>
</reference>
<keyword evidence="2" id="KW-1185">Reference proteome</keyword>
<dbReference type="EMBL" id="CDHN01000001">
    <property type="protein sequence ID" value="CEJ82393.1"/>
    <property type="molecule type" value="Genomic_DNA"/>
</dbReference>
<dbReference type="STRING" id="1531966.A0A0A1SPN5"/>
<gene>
    <name evidence="1" type="ORF">VHEMI02459</name>
</gene>
<accession>A0A0A1SPN5</accession>
<protein>
    <submittedName>
        <fullName evidence="1">Uncharacterized protein</fullName>
    </submittedName>
</protein>
<dbReference type="Proteomes" id="UP000039046">
    <property type="component" value="Unassembled WGS sequence"/>
</dbReference>
<organism evidence="1 2">
    <name type="scientific">[Torrubiella] hemipterigena</name>
    <dbReference type="NCBI Taxonomy" id="1531966"/>
    <lineage>
        <taxon>Eukaryota</taxon>
        <taxon>Fungi</taxon>
        <taxon>Dikarya</taxon>
        <taxon>Ascomycota</taxon>
        <taxon>Pezizomycotina</taxon>
        <taxon>Sordariomycetes</taxon>
        <taxon>Hypocreomycetidae</taxon>
        <taxon>Hypocreales</taxon>
        <taxon>Clavicipitaceae</taxon>
        <taxon>Clavicipitaceae incertae sedis</taxon>
        <taxon>'Torrubiella' clade</taxon>
    </lineage>
</organism>
<dbReference type="AlphaFoldDB" id="A0A0A1SPN5"/>
<evidence type="ECO:0000313" key="1">
    <source>
        <dbReference type="EMBL" id="CEJ82393.1"/>
    </source>
</evidence>
<dbReference type="HOGENOM" id="CLU_083946_0_0_1"/>
<name>A0A0A1SPN5_9HYPO</name>
<sequence>MKPVAVYSTVLGCLATEAAAGFGHIINQVSSFAHSNTGGLSDITFPIQLGQVKHTSGFYFAQTWYFNIKASETAAYIGLQPRPDSNGQTVLHAAFSSFVAGTKTTHPNCYSGADSGAGVSCAVEIPQASYDHVWDLTVASVGNNTWRGTMTDSVTKAAYEIGVWTIPSPALITKNQIINFFEYYPFNAVGVPDCKTLPKADVTFYLPTSKTGSHASYRTPYEVGDCQKKANVAWKQLASGAWSQSAGFW</sequence>